<protein>
    <submittedName>
        <fullName evidence="1">Uncharacterized protein</fullName>
    </submittedName>
</protein>
<dbReference type="EMBL" id="JALKCH010000001">
    <property type="protein sequence ID" value="MCK0195658.1"/>
    <property type="molecule type" value="Genomic_DNA"/>
</dbReference>
<sequence>MNHMSLALIAVGCLLLVFAAVWWRRRSSEAPVVKVDVRGTGVSGWWTLVADMDGSSDRGWDATEIHVTKPDEAKIIGVNEALGTGHGGGTTVFDEIDPDRISNRSAWSVADDNADIRRPPASATFLLYAPPSRQSRQLVVRVHMRSVGYGNPRAVAAGSLLAPDA</sequence>
<dbReference type="RefSeq" id="WP_247025996.1">
    <property type="nucleotide sequence ID" value="NZ_JALKCH010000001.1"/>
</dbReference>
<name>A0ABT0D6T1_9HYPH</name>
<gene>
    <name evidence="1" type="ORF">MWN34_01900</name>
</gene>
<dbReference type="Proteomes" id="UP001203284">
    <property type="component" value="Unassembled WGS sequence"/>
</dbReference>
<evidence type="ECO:0000313" key="2">
    <source>
        <dbReference type="Proteomes" id="UP001203284"/>
    </source>
</evidence>
<organism evidence="1 2">
    <name type="scientific">Ancylobacter crimeensis</name>
    <dbReference type="NCBI Taxonomy" id="2579147"/>
    <lineage>
        <taxon>Bacteria</taxon>
        <taxon>Pseudomonadati</taxon>
        <taxon>Pseudomonadota</taxon>
        <taxon>Alphaproteobacteria</taxon>
        <taxon>Hyphomicrobiales</taxon>
        <taxon>Xanthobacteraceae</taxon>
        <taxon>Ancylobacter</taxon>
    </lineage>
</organism>
<comment type="caution">
    <text evidence="1">The sequence shown here is derived from an EMBL/GenBank/DDBJ whole genome shotgun (WGS) entry which is preliminary data.</text>
</comment>
<keyword evidence="2" id="KW-1185">Reference proteome</keyword>
<proteinExistence type="predicted"/>
<reference evidence="1 2" key="1">
    <citation type="submission" date="2022-04" db="EMBL/GenBank/DDBJ databases">
        <authorList>
            <person name="Grouzdev D.S."/>
            <person name="Pantiukh K.S."/>
            <person name="Krutkina M.S."/>
        </authorList>
    </citation>
    <scope>NUCLEOTIDE SEQUENCE [LARGE SCALE GENOMIC DNA]</scope>
    <source>
        <strain evidence="1 2">6x-1</strain>
    </source>
</reference>
<evidence type="ECO:0000313" key="1">
    <source>
        <dbReference type="EMBL" id="MCK0195658.1"/>
    </source>
</evidence>
<accession>A0ABT0D6T1</accession>